<keyword evidence="1" id="KW-0812">Transmembrane</keyword>
<name>A0ABN7WHJ3_GIGMA</name>
<keyword evidence="3" id="KW-1185">Reference proteome</keyword>
<keyword evidence="1" id="KW-1133">Transmembrane helix</keyword>
<feature type="non-terminal residue" evidence="2">
    <location>
        <position position="1"/>
    </location>
</feature>
<sequence>SLEEARLNDGKNNLYWVVLNDGTVEEFEQSLESLELSERAYKKKDQKIEKEMSLLIYLIIVQFLMIQISDLVSYFAI</sequence>
<dbReference type="Proteomes" id="UP000789901">
    <property type="component" value="Unassembled WGS sequence"/>
</dbReference>
<reference evidence="2 3" key="1">
    <citation type="submission" date="2021-06" db="EMBL/GenBank/DDBJ databases">
        <authorList>
            <person name="Kallberg Y."/>
            <person name="Tangrot J."/>
            <person name="Rosling A."/>
        </authorList>
    </citation>
    <scope>NUCLEOTIDE SEQUENCE [LARGE SCALE GENOMIC DNA]</scope>
    <source>
        <strain evidence="2 3">120-4 pot B 10/14</strain>
    </source>
</reference>
<protein>
    <submittedName>
        <fullName evidence="2">5839_t:CDS:1</fullName>
    </submittedName>
</protein>
<gene>
    <name evidence="2" type="ORF">GMARGA_LOCUS31104</name>
</gene>
<feature type="transmembrane region" description="Helical" evidence="1">
    <location>
        <begin position="54"/>
        <end position="76"/>
    </location>
</feature>
<evidence type="ECO:0000313" key="2">
    <source>
        <dbReference type="EMBL" id="CAG8832538.1"/>
    </source>
</evidence>
<accession>A0ABN7WHJ3</accession>
<keyword evidence="1" id="KW-0472">Membrane</keyword>
<proteinExistence type="predicted"/>
<dbReference type="EMBL" id="CAJVQB010045551">
    <property type="protein sequence ID" value="CAG8832538.1"/>
    <property type="molecule type" value="Genomic_DNA"/>
</dbReference>
<evidence type="ECO:0000256" key="1">
    <source>
        <dbReference type="SAM" id="Phobius"/>
    </source>
</evidence>
<comment type="caution">
    <text evidence="2">The sequence shown here is derived from an EMBL/GenBank/DDBJ whole genome shotgun (WGS) entry which is preliminary data.</text>
</comment>
<evidence type="ECO:0000313" key="3">
    <source>
        <dbReference type="Proteomes" id="UP000789901"/>
    </source>
</evidence>
<organism evidence="2 3">
    <name type="scientific">Gigaspora margarita</name>
    <dbReference type="NCBI Taxonomy" id="4874"/>
    <lineage>
        <taxon>Eukaryota</taxon>
        <taxon>Fungi</taxon>
        <taxon>Fungi incertae sedis</taxon>
        <taxon>Mucoromycota</taxon>
        <taxon>Glomeromycotina</taxon>
        <taxon>Glomeromycetes</taxon>
        <taxon>Diversisporales</taxon>
        <taxon>Gigasporaceae</taxon>
        <taxon>Gigaspora</taxon>
    </lineage>
</organism>